<reference evidence="2" key="1">
    <citation type="journal article" date="2014" name="Front. Microbiol.">
        <title>High frequency of phylogenetically diverse reductive dehalogenase-homologous genes in deep subseafloor sedimentary metagenomes.</title>
        <authorList>
            <person name="Kawai M."/>
            <person name="Futagami T."/>
            <person name="Toyoda A."/>
            <person name="Takaki Y."/>
            <person name="Nishi S."/>
            <person name="Hori S."/>
            <person name="Arai W."/>
            <person name="Tsubouchi T."/>
            <person name="Morono Y."/>
            <person name="Uchiyama I."/>
            <person name="Ito T."/>
            <person name="Fujiyama A."/>
            <person name="Inagaki F."/>
            <person name="Takami H."/>
        </authorList>
    </citation>
    <scope>NUCLEOTIDE SEQUENCE</scope>
    <source>
        <strain evidence="2">Expedition CK06-06</strain>
    </source>
</reference>
<evidence type="ECO:0000313" key="2">
    <source>
        <dbReference type="EMBL" id="GAI77273.1"/>
    </source>
</evidence>
<feature type="compositionally biased region" description="Basic and acidic residues" evidence="1">
    <location>
        <begin position="136"/>
        <end position="155"/>
    </location>
</feature>
<name>X1R9N9_9ZZZZ</name>
<comment type="caution">
    <text evidence="2">The sequence shown here is derived from an EMBL/GenBank/DDBJ whole genome shotgun (WGS) entry which is preliminary data.</text>
</comment>
<sequence>TGQEGLGGGAGAQPAWMTDPVAFVETIRKITGGTGGDSALKEALTEMRKSVDEMREQRHQDQFAGQQKQIQDISNILKQTLDTIADLKKGNVGRTEMDIIHDIATGGIDFLKTELPGMRRDIKDALGSTGLPPGKTAEEREDRKQRTKKALKDDQDIEEVGKRLFFPQG</sequence>
<proteinExistence type="predicted"/>
<dbReference type="EMBL" id="BARW01005262">
    <property type="protein sequence ID" value="GAI77273.1"/>
    <property type="molecule type" value="Genomic_DNA"/>
</dbReference>
<evidence type="ECO:0000256" key="1">
    <source>
        <dbReference type="SAM" id="MobiDB-lite"/>
    </source>
</evidence>
<protein>
    <submittedName>
        <fullName evidence="2">Uncharacterized protein</fullName>
    </submittedName>
</protein>
<dbReference type="AlphaFoldDB" id="X1R9N9"/>
<feature type="region of interest" description="Disordered" evidence="1">
    <location>
        <begin position="123"/>
        <end position="155"/>
    </location>
</feature>
<feature type="non-terminal residue" evidence="2">
    <location>
        <position position="1"/>
    </location>
</feature>
<accession>X1R9N9</accession>
<gene>
    <name evidence="2" type="ORF">S12H4_11609</name>
</gene>
<organism evidence="2">
    <name type="scientific">marine sediment metagenome</name>
    <dbReference type="NCBI Taxonomy" id="412755"/>
    <lineage>
        <taxon>unclassified sequences</taxon>
        <taxon>metagenomes</taxon>
        <taxon>ecological metagenomes</taxon>
    </lineage>
</organism>